<gene>
    <name evidence="9" type="ORF">ACFQ19_07325</name>
</gene>
<evidence type="ECO:0000256" key="6">
    <source>
        <dbReference type="ARBA" id="ARBA00032535"/>
    </source>
</evidence>
<feature type="domain" description="DHHA2" evidence="8">
    <location>
        <begin position="180"/>
        <end position="307"/>
    </location>
</feature>
<proteinExistence type="predicted"/>
<keyword evidence="5" id="KW-0464">Manganese</keyword>
<organism evidence="9 10">
    <name type="scientific">Oceanobacillus locisalsi</name>
    <dbReference type="NCBI Taxonomy" id="546107"/>
    <lineage>
        <taxon>Bacteria</taxon>
        <taxon>Bacillati</taxon>
        <taxon>Bacillota</taxon>
        <taxon>Bacilli</taxon>
        <taxon>Bacillales</taxon>
        <taxon>Bacillaceae</taxon>
        <taxon>Oceanobacillus</taxon>
    </lineage>
</organism>
<dbReference type="EMBL" id="JBHTKK010000006">
    <property type="protein sequence ID" value="MFD1065832.1"/>
    <property type="molecule type" value="Genomic_DNA"/>
</dbReference>
<evidence type="ECO:0000256" key="2">
    <source>
        <dbReference type="ARBA" id="ARBA00012146"/>
    </source>
</evidence>
<dbReference type="GO" id="GO:0004427">
    <property type="term" value="F:inorganic diphosphate phosphatase activity"/>
    <property type="evidence" value="ECO:0007669"/>
    <property type="project" value="UniProtKB-EC"/>
</dbReference>
<reference evidence="10" key="1">
    <citation type="journal article" date="2019" name="Int. J. Syst. Evol. Microbiol.">
        <title>The Global Catalogue of Microorganisms (GCM) 10K type strain sequencing project: providing services to taxonomists for standard genome sequencing and annotation.</title>
        <authorList>
            <consortium name="The Broad Institute Genomics Platform"/>
            <consortium name="The Broad Institute Genome Sequencing Center for Infectious Disease"/>
            <person name="Wu L."/>
            <person name="Ma J."/>
        </authorList>
    </citation>
    <scope>NUCLEOTIDE SEQUENCE [LARGE SCALE GENOMIC DNA]</scope>
    <source>
        <strain evidence="10">CCUG 56608</strain>
    </source>
</reference>
<accession>A0ABW3NDS8</accession>
<dbReference type="NCBIfam" id="NF003877">
    <property type="entry name" value="PRK05427.1"/>
    <property type="match status" value="1"/>
</dbReference>
<dbReference type="Gene3D" id="3.10.310.20">
    <property type="entry name" value="DHHA2 domain"/>
    <property type="match status" value="1"/>
</dbReference>
<dbReference type="Pfam" id="PF02833">
    <property type="entry name" value="DHHA2"/>
    <property type="match status" value="1"/>
</dbReference>
<comment type="catalytic activity">
    <reaction evidence="7">
        <text>diphosphate + H2O = 2 phosphate + H(+)</text>
        <dbReference type="Rhea" id="RHEA:24576"/>
        <dbReference type="ChEBI" id="CHEBI:15377"/>
        <dbReference type="ChEBI" id="CHEBI:15378"/>
        <dbReference type="ChEBI" id="CHEBI:33019"/>
        <dbReference type="ChEBI" id="CHEBI:43474"/>
        <dbReference type="EC" id="3.6.1.1"/>
    </reaction>
</comment>
<keyword evidence="4 9" id="KW-0378">Hydrolase</keyword>
<dbReference type="SMART" id="SM01131">
    <property type="entry name" value="DHHA2"/>
    <property type="match status" value="1"/>
</dbReference>
<dbReference type="InterPro" id="IPR038222">
    <property type="entry name" value="DHHA2_dom_sf"/>
</dbReference>
<protein>
    <recommendedName>
        <fullName evidence="2">inorganic diphosphatase</fullName>
        <ecNumber evidence="2">3.6.1.1</ecNumber>
    </recommendedName>
    <alternativeName>
        <fullName evidence="6">Pyrophosphate phospho-hydrolase</fullName>
    </alternativeName>
</protein>
<comment type="cofactor">
    <cofactor evidence="1">
        <name>Mn(2+)</name>
        <dbReference type="ChEBI" id="CHEBI:29035"/>
    </cofactor>
</comment>
<dbReference type="Gene3D" id="3.90.1640.10">
    <property type="entry name" value="inorganic pyrophosphatase (n-terminal core)"/>
    <property type="match status" value="1"/>
</dbReference>
<dbReference type="PANTHER" id="PTHR12112">
    <property type="entry name" value="BNIP - RELATED"/>
    <property type="match status" value="1"/>
</dbReference>
<keyword evidence="10" id="KW-1185">Reference proteome</keyword>
<evidence type="ECO:0000256" key="4">
    <source>
        <dbReference type="ARBA" id="ARBA00022801"/>
    </source>
</evidence>
<evidence type="ECO:0000256" key="5">
    <source>
        <dbReference type="ARBA" id="ARBA00023211"/>
    </source>
</evidence>
<evidence type="ECO:0000313" key="9">
    <source>
        <dbReference type="EMBL" id="MFD1065832.1"/>
    </source>
</evidence>
<name>A0ABW3NDS8_9BACI</name>
<dbReference type="RefSeq" id="WP_379591423.1">
    <property type="nucleotide sequence ID" value="NZ_JBHTKK010000006.1"/>
</dbReference>
<evidence type="ECO:0000256" key="1">
    <source>
        <dbReference type="ARBA" id="ARBA00001936"/>
    </source>
</evidence>
<evidence type="ECO:0000313" key="10">
    <source>
        <dbReference type="Proteomes" id="UP001597041"/>
    </source>
</evidence>
<comment type="caution">
    <text evidence="9">The sequence shown here is derived from an EMBL/GenBank/DDBJ whole genome shotgun (WGS) entry which is preliminary data.</text>
</comment>
<dbReference type="PANTHER" id="PTHR12112:SF22">
    <property type="entry name" value="MANGANESE-DEPENDENT INORGANIC PYROPHOSPHATASE-RELATED"/>
    <property type="match status" value="1"/>
</dbReference>
<sequence>MSKTFIFGHKSPDTDTISSALAYADLKTKLGEEVRPVRLGEVNGETQYALDQFGVEAPALIQELEDGAEVILVDHNEFQQSADNIENAAIREVIDHHRVSNFQTKEPLYFRAEPVGCTATILNKMYKENHIELDKSIAGLLLSAIISDSLLLKSPTCTEEDVKAARELAEKAGVDLEAYGLEMLKAGADISDKSVKELISMDAKEFAMGDAKVEIAQVNAVDVSEIYQLHDELVSELTAAVNEKGLDLFLFVATDILNNDSEVLAVGPAKANVEKAFNVTLDANDRAVLKGVVSRKKQIVTALTEQF</sequence>
<dbReference type="EC" id="3.6.1.1" evidence="2"/>
<dbReference type="InterPro" id="IPR001667">
    <property type="entry name" value="DDH_dom"/>
</dbReference>
<dbReference type="InterPro" id="IPR004097">
    <property type="entry name" value="DHHA2"/>
</dbReference>
<keyword evidence="3" id="KW-0479">Metal-binding</keyword>
<dbReference type="Pfam" id="PF01368">
    <property type="entry name" value="DHH"/>
    <property type="match status" value="1"/>
</dbReference>
<evidence type="ECO:0000259" key="8">
    <source>
        <dbReference type="SMART" id="SM01131"/>
    </source>
</evidence>
<evidence type="ECO:0000256" key="7">
    <source>
        <dbReference type="ARBA" id="ARBA00047820"/>
    </source>
</evidence>
<dbReference type="InterPro" id="IPR038763">
    <property type="entry name" value="DHH_sf"/>
</dbReference>
<dbReference type="Proteomes" id="UP001597041">
    <property type="component" value="Unassembled WGS sequence"/>
</dbReference>
<evidence type="ECO:0000256" key="3">
    <source>
        <dbReference type="ARBA" id="ARBA00022723"/>
    </source>
</evidence>
<dbReference type="SUPFAM" id="SSF64182">
    <property type="entry name" value="DHH phosphoesterases"/>
    <property type="match status" value="1"/>
</dbReference>